<dbReference type="GO" id="GO:0051999">
    <property type="term" value="P:mannosyl-inositol phosphorylceramide biosynthetic process"/>
    <property type="evidence" value="ECO:0007669"/>
    <property type="project" value="TreeGrafter"/>
</dbReference>
<dbReference type="InterPro" id="IPR007577">
    <property type="entry name" value="GlycoTrfase_DXD_sugar-bd_CS"/>
</dbReference>
<evidence type="ECO:0000256" key="3">
    <source>
        <dbReference type="ARBA" id="ARBA00022679"/>
    </source>
</evidence>
<gene>
    <name evidence="8" type="ORF">M430DRAFT_60048</name>
</gene>
<keyword evidence="6 7" id="KW-0472">Membrane</keyword>
<keyword evidence="4 7" id="KW-0812">Transmembrane</keyword>
<dbReference type="STRING" id="857342.A0A2T3AW23"/>
<evidence type="ECO:0000313" key="8">
    <source>
        <dbReference type="EMBL" id="PSS12853.1"/>
    </source>
</evidence>
<dbReference type="InterPro" id="IPR029044">
    <property type="entry name" value="Nucleotide-diphossugar_trans"/>
</dbReference>
<dbReference type="OrthoDB" id="3647at2759"/>
<dbReference type="InParanoid" id="A0A2T3AW23"/>
<dbReference type="InterPro" id="IPR051706">
    <property type="entry name" value="Glycosyltransferase_domain"/>
</dbReference>
<dbReference type="Gene3D" id="3.90.550.20">
    <property type="match status" value="1"/>
</dbReference>
<dbReference type="GO" id="GO:0016020">
    <property type="term" value="C:membrane"/>
    <property type="evidence" value="ECO:0007669"/>
    <property type="project" value="UniProtKB-SubCell"/>
</dbReference>
<name>A0A2T3AW23_AMORE</name>
<dbReference type="Pfam" id="PF04488">
    <property type="entry name" value="Gly_transf_sug"/>
    <property type="match status" value="1"/>
</dbReference>
<evidence type="ECO:0000256" key="6">
    <source>
        <dbReference type="ARBA" id="ARBA00023136"/>
    </source>
</evidence>
<dbReference type="AlphaFoldDB" id="A0A2T3AW23"/>
<evidence type="ECO:0000256" key="7">
    <source>
        <dbReference type="SAM" id="Phobius"/>
    </source>
</evidence>
<comment type="subcellular location">
    <subcellularLocation>
        <location evidence="1">Membrane</location>
    </subcellularLocation>
</comment>
<feature type="transmembrane region" description="Helical" evidence="7">
    <location>
        <begin position="268"/>
        <end position="294"/>
    </location>
</feature>
<protein>
    <submittedName>
        <fullName evidence="8">Glycosyltransferase family 32 protein</fullName>
    </submittedName>
</protein>
<sequence>MRARITVSALLGLLALGYLVTHLVFFVQLFFDHSGVAITQDEIASAHTATDARPQLIPKIIHQVYHDWNAEQNGGNETMPTDWDEVRHTCIDKNEDWTYMLWTASTSREFIQRYYPWFLSTYDNYKLPIQRVDSVRYFLMLHYGGIYIDLDNGCLENLTPLLYYPTWTTDGGRGALSNNILASVPNHPFWKLLTDSLIPYNYNYFFPYVTISYASGQWFETAIWQKYHSQHPEERLHRIMMDDRPGTQPWIYFTQERGGTWKNWDNAFFLWIGDHLALLALVVVSGLALLWWSVRRCLSVHKKYSEISTGKIDIEHGE</sequence>
<comment type="similarity">
    <text evidence="2">Belongs to the glycosyltransferase 32 family.</text>
</comment>
<dbReference type="Proteomes" id="UP000241818">
    <property type="component" value="Unassembled WGS sequence"/>
</dbReference>
<keyword evidence="9" id="KW-1185">Reference proteome</keyword>
<accession>A0A2T3AW23</accession>
<dbReference type="SUPFAM" id="SSF53448">
    <property type="entry name" value="Nucleotide-diphospho-sugar transferases"/>
    <property type="match status" value="1"/>
</dbReference>
<keyword evidence="5 7" id="KW-1133">Transmembrane helix</keyword>
<dbReference type="PANTHER" id="PTHR32385">
    <property type="entry name" value="MANNOSYL PHOSPHORYLINOSITOL CERAMIDE SYNTHASE"/>
    <property type="match status" value="1"/>
</dbReference>
<dbReference type="EMBL" id="KZ679014">
    <property type="protein sequence ID" value="PSS12853.1"/>
    <property type="molecule type" value="Genomic_DNA"/>
</dbReference>
<organism evidence="8 9">
    <name type="scientific">Amorphotheca resinae ATCC 22711</name>
    <dbReference type="NCBI Taxonomy" id="857342"/>
    <lineage>
        <taxon>Eukaryota</taxon>
        <taxon>Fungi</taxon>
        <taxon>Dikarya</taxon>
        <taxon>Ascomycota</taxon>
        <taxon>Pezizomycotina</taxon>
        <taxon>Leotiomycetes</taxon>
        <taxon>Helotiales</taxon>
        <taxon>Amorphothecaceae</taxon>
        <taxon>Amorphotheca</taxon>
    </lineage>
</organism>
<dbReference type="RefSeq" id="XP_024718844.1">
    <property type="nucleotide sequence ID" value="XM_024868838.1"/>
</dbReference>
<evidence type="ECO:0000256" key="5">
    <source>
        <dbReference type="ARBA" id="ARBA00022989"/>
    </source>
</evidence>
<evidence type="ECO:0000256" key="1">
    <source>
        <dbReference type="ARBA" id="ARBA00004370"/>
    </source>
</evidence>
<reference evidence="8 9" key="1">
    <citation type="journal article" date="2018" name="New Phytol.">
        <title>Comparative genomics and transcriptomics depict ericoid mycorrhizal fungi as versatile saprotrophs and plant mutualists.</title>
        <authorList>
            <person name="Martino E."/>
            <person name="Morin E."/>
            <person name="Grelet G.A."/>
            <person name="Kuo A."/>
            <person name="Kohler A."/>
            <person name="Daghino S."/>
            <person name="Barry K.W."/>
            <person name="Cichocki N."/>
            <person name="Clum A."/>
            <person name="Dockter R.B."/>
            <person name="Hainaut M."/>
            <person name="Kuo R.C."/>
            <person name="LaButti K."/>
            <person name="Lindahl B.D."/>
            <person name="Lindquist E.A."/>
            <person name="Lipzen A."/>
            <person name="Khouja H.R."/>
            <person name="Magnuson J."/>
            <person name="Murat C."/>
            <person name="Ohm R.A."/>
            <person name="Singer S.W."/>
            <person name="Spatafora J.W."/>
            <person name="Wang M."/>
            <person name="Veneault-Fourrey C."/>
            <person name="Henrissat B."/>
            <person name="Grigoriev I.V."/>
            <person name="Martin F.M."/>
            <person name="Perotto S."/>
        </authorList>
    </citation>
    <scope>NUCLEOTIDE SEQUENCE [LARGE SCALE GENOMIC DNA]</scope>
    <source>
        <strain evidence="8 9">ATCC 22711</strain>
    </source>
</reference>
<evidence type="ECO:0000313" key="9">
    <source>
        <dbReference type="Proteomes" id="UP000241818"/>
    </source>
</evidence>
<evidence type="ECO:0000256" key="2">
    <source>
        <dbReference type="ARBA" id="ARBA00009003"/>
    </source>
</evidence>
<dbReference type="GO" id="GO:0000030">
    <property type="term" value="F:mannosyltransferase activity"/>
    <property type="evidence" value="ECO:0007669"/>
    <property type="project" value="TreeGrafter"/>
</dbReference>
<proteinExistence type="inferred from homology"/>
<evidence type="ECO:0000256" key="4">
    <source>
        <dbReference type="ARBA" id="ARBA00022692"/>
    </source>
</evidence>
<keyword evidence="3 8" id="KW-0808">Transferase</keyword>
<dbReference type="PANTHER" id="PTHR32385:SF20">
    <property type="entry name" value="MANNOSYL PHOSPHORYLINOSITOL CERAMIDE SYNTHASE CSH1-RELATED"/>
    <property type="match status" value="1"/>
</dbReference>
<dbReference type="GeneID" id="36576919"/>